<evidence type="ECO:0000259" key="4">
    <source>
        <dbReference type="PROSITE" id="PS50011"/>
    </source>
</evidence>
<keyword evidence="2" id="KW-0067">ATP-binding</keyword>
<reference evidence="5 6" key="1">
    <citation type="submission" date="2022-03" db="EMBL/GenBank/DDBJ databases">
        <authorList>
            <person name="Nunn A."/>
            <person name="Chopra R."/>
            <person name="Nunn A."/>
            <person name="Contreras Garrido A."/>
        </authorList>
    </citation>
    <scope>NUCLEOTIDE SEQUENCE [LARGE SCALE GENOMIC DNA]</scope>
</reference>
<dbReference type="InterPro" id="IPR017441">
    <property type="entry name" value="Protein_kinase_ATP_BS"/>
</dbReference>
<dbReference type="Proteomes" id="UP000836841">
    <property type="component" value="Unassembled WGS sequence"/>
</dbReference>
<dbReference type="InterPro" id="IPR000719">
    <property type="entry name" value="Prot_kinase_dom"/>
</dbReference>
<dbReference type="Gene3D" id="3.30.200.20">
    <property type="entry name" value="Phosphorylase Kinase, domain 1"/>
    <property type="match status" value="1"/>
</dbReference>
<accession>A0AAU9S3F5</accession>
<evidence type="ECO:0000313" key="5">
    <source>
        <dbReference type="EMBL" id="CAH2057569.1"/>
    </source>
</evidence>
<dbReference type="Gene3D" id="1.10.510.10">
    <property type="entry name" value="Transferase(Phosphotransferase) domain 1"/>
    <property type="match status" value="1"/>
</dbReference>
<evidence type="ECO:0000256" key="1">
    <source>
        <dbReference type="ARBA" id="ARBA00008874"/>
    </source>
</evidence>
<dbReference type="EMBL" id="CAJVSB020000705">
    <property type="protein sequence ID" value="CAH2057569.1"/>
    <property type="molecule type" value="Genomic_DNA"/>
</dbReference>
<evidence type="ECO:0000256" key="2">
    <source>
        <dbReference type="PROSITE-ProRule" id="PRU10141"/>
    </source>
</evidence>
<sequence length="436" mass="48832">PQLVQYPADTRNHFLLAEIGRGVNSVVYKALYVEMDSVETEFVALKCIDLNRSRTDLHGVPCEAQTMSRLSHPNALGAYCSFTSGHSLWVVMPFMCEGSLGSIMSSSLPDGFSEPCIAVILQETLRGLAYLHMQGQLHRDIKAGNILIDSNGTVKLADFGVSASLYEATVGTAVAMVAEVAGTPYWMAPEVVHSRAGYTFKADIWSFGITALELAHGRPPLSHLPPSKSLMMKMTKQFRFWDHRQKRWNSKEFSESFKNMVGWCLDQDPSKRPSADQLLKHPFFRNCNGPEFLLGVPSVDQRHRLEARLQSSKEEAGNEDEEFPGRRISGWNFNKDHFELDPVFEQVRFGGKTIIPDNRVSLKPSSPGKATEGGQREVGPSRQDGVPQVEEVEDKQVERLKMELENTQIKNFHLDLELDLLRSQLRIANSLIADAL</sequence>
<comment type="caution">
    <text evidence="5">The sequence shown here is derived from an EMBL/GenBank/DDBJ whole genome shotgun (WGS) entry which is preliminary data.</text>
</comment>
<dbReference type="InterPro" id="IPR011009">
    <property type="entry name" value="Kinase-like_dom_sf"/>
</dbReference>
<feature type="binding site" evidence="2">
    <location>
        <position position="46"/>
    </location>
    <ligand>
        <name>ATP</name>
        <dbReference type="ChEBI" id="CHEBI:30616"/>
    </ligand>
</feature>
<proteinExistence type="inferred from homology"/>
<dbReference type="SMART" id="SM00220">
    <property type="entry name" value="S_TKc"/>
    <property type="match status" value="1"/>
</dbReference>
<dbReference type="GO" id="GO:0043539">
    <property type="term" value="F:protein serine/threonine kinase activator activity"/>
    <property type="evidence" value="ECO:0007669"/>
    <property type="project" value="InterPro"/>
</dbReference>
<dbReference type="GO" id="GO:0005524">
    <property type="term" value="F:ATP binding"/>
    <property type="evidence" value="ECO:0007669"/>
    <property type="project" value="UniProtKB-UniRule"/>
</dbReference>
<feature type="non-terminal residue" evidence="5">
    <location>
        <position position="436"/>
    </location>
</feature>
<protein>
    <recommendedName>
        <fullName evidence="4">Protein kinase domain-containing protein</fullName>
    </recommendedName>
</protein>
<dbReference type="PANTHER" id="PTHR48014:SF7">
    <property type="entry name" value="SERINE_THREONINE-PROTEIN KINASE BLUS1"/>
    <property type="match status" value="1"/>
</dbReference>
<dbReference type="AlphaFoldDB" id="A0AAU9S3F5"/>
<name>A0AAU9S3F5_THLAR</name>
<dbReference type="PROSITE" id="PS00107">
    <property type="entry name" value="PROTEIN_KINASE_ATP"/>
    <property type="match status" value="1"/>
</dbReference>
<feature type="region of interest" description="Disordered" evidence="3">
    <location>
        <begin position="359"/>
        <end position="388"/>
    </location>
</feature>
<evidence type="ECO:0000256" key="3">
    <source>
        <dbReference type="SAM" id="MobiDB-lite"/>
    </source>
</evidence>
<keyword evidence="6" id="KW-1185">Reference proteome</keyword>
<dbReference type="SUPFAM" id="SSF56112">
    <property type="entry name" value="Protein kinase-like (PK-like)"/>
    <property type="match status" value="1"/>
</dbReference>
<dbReference type="GO" id="GO:0004672">
    <property type="term" value="F:protein kinase activity"/>
    <property type="evidence" value="ECO:0007669"/>
    <property type="project" value="InterPro"/>
</dbReference>
<organism evidence="5 6">
    <name type="scientific">Thlaspi arvense</name>
    <name type="common">Field penny-cress</name>
    <dbReference type="NCBI Taxonomy" id="13288"/>
    <lineage>
        <taxon>Eukaryota</taxon>
        <taxon>Viridiplantae</taxon>
        <taxon>Streptophyta</taxon>
        <taxon>Embryophyta</taxon>
        <taxon>Tracheophyta</taxon>
        <taxon>Spermatophyta</taxon>
        <taxon>Magnoliopsida</taxon>
        <taxon>eudicotyledons</taxon>
        <taxon>Gunneridae</taxon>
        <taxon>Pentapetalae</taxon>
        <taxon>rosids</taxon>
        <taxon>malvids</taxon>
        <taxon>Brassicales</taxon>
        <taxon>Brassicaceae</taxon>
        <taxon>Thlaspideae</taxon>
        <taxon>Thlaspi</taxon>
    </lineage>
</organism>
<dbReference type="PROSITE" id="PS50011">
    <property type="entry name" value="PROTEIN_KINASE_DOM"/>
    <property type="match status" value="1"/>
</dbReference>
<dbReference type="InterPro" id="IPR047173">
    <property type="entry name" value="STRAD_A/B-like"/>
</dbReference>
<feature type="domain" description="Protein kinase" evidence="4">
    <location>
        <begin position="13"/>
        <end position="284"/>
    </location>
</feature>
<keyword evidence="2" id="KW-0547">Nucleotide-binding</keyword>
<dbReference type="Pfam" id="PF00069">
    <property type="entry name" value="Pkinase"/>
    <property type="match status" value="1"/>
</dbReference>
<dbReference type="PANTHER" id="PTHR48014">
    <property type="entry name" value="SERINE/THREONINE-PROTEIN KINASE FRAY2"/>
    <property type="match status" value="1"/>
</dbReference>
<feature type="non-terminal residue" evidence="5">
    <location>
        <position position="1"/>
    </location>
</feature>
<evidence type="ECO:0000313" key="6">
    <source>
        <dbReference type="Proteomes" id="UP000836841"/>
    </source>
</evidence>
<comment type="similarity">
    <text evidence="1">Belongs to the protein kinase superfamily. STE Ser/Thr protein kinase family. STE20 subfamily.</text>
</comment>
<gene>
    <name evidence="5" type="ORF">TAV2_LOCUS12229</name>
</gene>